<dbReference type="FunCoup" id="A0A2K2C6T5">
    <property type="interactions" value="309"/>
</dbReference>
<dbReference type="GO" id="GO:0005315">
    <property type="term" value="F:phosphate transmembrane transporter activity"/>
    <property type="evidence" value="ECO:0007669"/>
    <property type="project" value="InterPro"/>
</dbReference>
<dbReference type="CDD" id="cd17364">
    <property type="entry name" value="MFS_PhT"/>
    <property type="match status" value="1"/>
</dbReference>
<dbReference type="GO" id="GO:0015293">
    <property type="term" value="F:symporter activity"/>
    <property type="evidence" value="ECO:0007669"/>
    <property type="project" value="UniProtKB-KW"/>
</dbReference>
<evidence type="ECO:0000256" key="8">
    <source>
        <dbReference type="ARBA" id="ARBA00044504"/>
    </source>
</evidence>
<dbReference type="InterPro" id="IPR020846">
    <property type="entry name" value="MFS_dom"/>
</dbReference>
<dbReference type="FunFam" id="1.20.1250.20:FF:000175">
    <property type="entry name" value="Inorganic phosphate transporter 1-6"/>
    <property type="match status" value="1"/>
</dbReference>
<dbReference type="InterPro" id="IPR036259">
    <property type="entry name" value="MFS_trans_sf"/>
</dbReference>
<organism evidence="10 11">
    <name type="scientific">Populus trichocarpa</name>
    <name type="common">Western balsam poplar</name>
    <name type="synonym">Populus balsamifera subsp. trichocarpa</name>
    <dbReference type="NCBI Taxonomy" id="3694"/>
    <lineage>
        <taxon>Eukaryota</taxon>
        <taxon>Viridiplantae</taxon>
        <taxon>Streptophyta</taxon>
        <taxon>Embryophyta</taxon>
        <taxon>Tracheophyta</taxon>
        <taxon>Spermatophyta</taxon>
        <taxon>Magnoliopsida</taxon>
        <taxon>eudicotyledons</taxon>
        <taxon>Gunneridae</taxon>
        <taxon>Pentapetalae</taxon>
        <taxon>rosids</taxon>
        <taxon>fabids</taxon>
        <taxon>Malpighiales</taxon>
        <taxon>Salicaceae</taxon>
        <taxon>Saliceae</taxon>
        <taxon>Populus</taxon>
    </lineage>
</organism>
<reference evidence="10 11" key="1">
    <citation type="journal article" date="2006" name="Science">
        <title>The genome of black cottonwood, Populus trichocarpa (Torr. &amp; Gray).</title>
        <authorList>
            <person name="Tuskan G.A."/>
            <person name="Difazio S."/>
            <person name="Jansson S."/>
            <person name="Bohlmann J."/>
            <person name="Grigoriev I."/>
            <person name="Hellsten U."/>
            <person name="Putnam N."/>
            <person name="Ralph S."/>
            <person name="Rombauts S."/>
            <person name="Salamov A."/>
            <person name="Schein J."/>
            <person name="Sterck L."/>
            <person name="Aerts A."/>
            <person name="Bhalerao R.R."/>
            <person name="Bhalerao R.P."/>
            <person name="Blaudez D."/>
            <person name="Boerjan W."/>
            <person name="Brun A."/>
            <person name="Brunner A."/>
            <person name="Busov V."/>
            <person name="Campbell M."/>
            <person name="Carlson J."/>
            <person name="Chalot M."/>
            <person name="Chapman J."/>
            <person name="Chen G.L."/>
            <person name="Cooper D."/>
            <person name="Coutinho P.M."/>
            <person name="Couturier J."/>
            <person name="Covert S."/>
            <person name="Cronk Q."/>
            <person name="Cunningham R."/>
            <person name="Davis J."/>
            <person name="Degroeve S."/>
            <person name="Dejardin A."/>
            <person name="Depamphilis C."/>
            <person name="Detter J."/>
            <person name="Dirks B."/>
            <person name="Dubchak I."/>
            <person name="Duplessis S."/>
            <person name="Ehlting J."/>
            <person name="Ellis B."/>
            <person name="Gendler K."/>
            <person name="Goodstein D."/>
            <person name="Gribskov M."/>
            <person name="Grimwood J."/>
            <person name="Groover A."/>
            <person name="Gunter L."/>
            <person name="Hamberger B."/>
            <person name="Heinze B."/>
            <person name="Helariutta Y."/>
            <person name="Henrissat B."/>
            <person name="Holligan D."/>
            <person name="Holt R."/>
            <person name="Huang W."/>
            <person name="Islam-Faridi N."/>
            <person name="Jones S."/>
            <person name="Jones-Rhoades M."/>
            <person name="Jorgensen R."/>
            <person name="Joshi C."/>
            <person name="Kangasjarvi J."/>
            <person name="Karlsson J."/>
            <person name="Kelleher C."/>
            <person name="Kirkpatrick R."/>
            <person name="Kirst M."/>
            <person name="Kohler A."/>
            <person name="Kalluri U."/>
            <person name="Larimer F."/>
            <person name="Leebens-Mack J."/>
            <person name="Leple J.C."/>
            <person name="Locascio P."/>
            <person name="Lou Y."/>
            <person name="Lucas S."/>
            <person name="Martin F."/>
            <person name="Montanini B."/>
            <person name="Napoli C."/>
            <person name="Nelson D.R."/>
            <person name="Nelson C."/>
            <person name="Nieminen K."/>
            <person name="Nilsson O."/>
            <person name="Pereda V."/>
            <person name="Peter G."/>
            <person name="Philippe R."/>
            <person name="Pilate G."/>
            <person name="Poliakov A."/>
            <person name="Razumovskaya J."/>
            <person name="Richardson P."/>
            <person name="Rinaldi C."/>
            <person name="Ritland K."/>
            <person name="Rouze P."/>
            <person name="Ryaboy D."/>
            <person name="Schmutz J."/>
            <person name="Schrader J."/>
            <person name="Segerman B."/>
            <person name="Shin H."/>
            <person name="Siddiqui A."/>
            <person name="Sterky F."/>
            <person name="Terry A."/>
            <person name="Tsai C.J."/>
            <person name="Uberbacher E."/>
            <person name="Unneberg P."/>
            <person name="Vahala J."/>
            <person name="Wall K."/>
            <person name="Wessler S."/>
            <person name="Yang G."/>
            <person name="Yin T."/>
            <person name="Douglas C."/>
            <person name="Marra M."/>
            <person name="Sandberg G."/>
            <person name="Van de Peer Y."/>
            <person name="Rokhsar D."/>
        </authorList>
    </citation>
    <scope>NUCLEOTIDE SEQUENCE [LARGE SCALE GENOMIC DNA]</scope>
    <source>
        <strain evidence="11">cv. Nisqually</strain>
    </source>
</reference>
<keyword evidence="6" id="KW-1133">Transmembrane helix</keyword>
<dbReference type="SUPFAM" id="SSF103473">
    <property type="entry name" value="MFS general substrate transporter"/>
    <property type="match status" value="1"/>
</dbReference>
<dbReference type="Pfam" id="PF00083">
    <property type="entry name" value="Sugar_tr"/>
    <property type="match status" value="1"/>
</dbReference>
<comment type="similarity">
    <text evidence="8">Belongs to the major facilitator superfamily. Phosphate:H(+) symporter (TC 2.A.1.9) family.</text>
</comment>
<evidence type="ECO:0000256" key="4">
    <source>
        <dbReference type="ARBA" id="ARBA00022692"/>
    </source>
</evidence>
<proteinExistence type="inferred from homology"/>
<dbReference type="Gene3D" id="1.20.1250.20">
    <property type="entry name" value="MFS general substrate transporter like domains"/>
    <property type="match status" value="1"/>
</dbReference>
<sequence length="78" mass="9028">MGWNSTVESLSCGVPMVCWPFFAEQQTTCKFACTEWGIRRGIDNNTKRDEVENVVRELMDGEIGKEMKRKALKWKKKA</sequence>
<dbReference type="InterPro" id="IPR004738">
    <property type="entry name" value="Phos_permease"/>
</dbReference>
<keyword evidence="11" id="KW-1185">Reference proteome</keyword>
<dbReference type="GO" id="GO:0016020">
    <property type="term" value="C:membrane"/>
    <property type="evidence" value="ECO:0007669"/>
    <property type="project" value="UniProtKB-SubCell"/>
</dbReference>
<evidence type="ECO:0000259" key="9">
    <source>
        <dbReference type="PROSITE" id="PS50850"/>
    </source>
</evidence>
<dbReference type="EMBL" id="CM009290">
    <property type="protein sequence ID" value="PNT57741.2"/>
    <property type="molecule type" value="Genomic_DNA"/>
</dbReference>
<dbReference type="GO" id="GO:0031669">
    <property type="term" value="P:cellular response to nutrient levels"/>
    <property type="evidence" value="ECO:0007669"/>
    <property type="project" value="UniProtKB-ARBA"/>
</dbReference>
<dbReference type="GO" id="GO:0006817">
    <property type="term" value="P:phosphate ion transport"/>
    <property type="evidence" value="ECO:0007669"/>
    <property type="project" value="UniProtKB-KW"/>
</dbReference>
<dbReference type="GO" id="GO:0036377">
    <property type="term" value="P:arbuscular mycorrhizal association"/>
    <property type="evidence" value="ECO:0007669"/>
    <property type="project" value="UniProtKB-ARBA"/>
</dbReference>
<keyword evidence="4" id="KW-0812">Transmembrane</keyword>
<keyword evidence="5" id="KW-0769">Symport</keyword>
<gene>
    <name evidence="10" type="ORF">POPTR_001G312650v4</name>
</gene>
<keyword evidence="7" id="KW-0472">Membrane</keyword>
<dbReference type="Proteomes" id="UP000006729">
    <property type="component" value="Chromosome 1"/>
</dbReference>
<comment type="subcellular location">
    <subcellularLocation>
        <location evidence="1">Membrane</location>
        <topology evidence="1">Multi-pass membrane protein</topology>
    </subcellularLocation>
</comment>
<evidence type="ECO:0000256" key="7">
    <source>
        <dbReference type="ARBA" id="ARBA00023136"/>
    </source>
</evidence>
<dbReference type="InterPro" id="IPR005828">
    <property type="entry name" value="MFS_sugar_transport-like"/>
</dbReference>
<dbReference type="PROSITE" id="PS50850">
    <property type="entry name" value="MFS"/>
    <property type="match status" value="1"/>
</dbReference>
<evidence type="ECO:0000313" key="10">
    <source>
        <dbReference type="EMBL" id="PNT57741.2"/>
    </source>
</evidence>
<dbReference type="NCBIfam" id="TIGR00887">
    <property type="entry name" value="2A0109"/>
    <property type="match status" value="1"/>
</dbReference>
<evidence type="ECO:0000256" key="5">
    <source>
        <dbReference type="ARBA" id="ARBA00022847"/>
    </source>
</evidence>
<evidence type="ECO:0000256" key="1">
    <source>
        <dbReference type="ARBA" id="ARBA00004141"/>
    </source>
</evidence>
<evidence type="ECO:0000256" key="2">
    <source>
        <dbReference type="ARBA" id="ARBA00022448"/>
    </source>
</evidence>
<protein>
    <recommendedName>
        <fullName evidence="9">Major facilitator superfamily (MFS) profile domain-containing protein</fullName>
    </recommendedName>
</protein>
<dbReference type="InParanoid" id="A0A2K2C6T5"/>
<name>A0A2K2C6T5_POPTR</name>
<evidence type="ECO:0000256" key="6">
    <source>
        <dbReference type="ARBA" id="ARBA00022989"/>
    </source>
</evidence>
<keyword evidence="2" id="KW-0813">Transport</keyword>
<keyword evidence="3" id="KW-0592">Phosphate transport</keyword>
<accession>A0A2K2C6T5</accession>
<evidence type="ECO:0000313" key="11">
    <source>
        <dbReference type="Proteomes" id="UP000006729"/>
    </source>
</evidence>
<comment type="caution">
    <text evidence="10">The sequence shown here is derived from an EMBL/GenBank/DDBJ whole genome shotgun (WGS) entry which is preliminary data.</text>
</comment>
<dbReference type="PANTHER" id="PTHR24064">
    <property type="entry name" value="SOLUTE CARRIER FAMILY 22 MEMBER"/>
    <property type="match status" value="1"/>
</dbReference>
<evidence type="ECO:0000256" key="3">
    <source>
        <dbReference type="ARBA" id="ARBA00022592"/>
    </source>
</evidence>
<dbReference type="AlphaFoldDB" id="A0A2K2C6T5"/>